<organism evidence="1 2">
    <name type="scientific">Collimonas arenae</name>
    <dbReference type="NCBI Taxonomy" id="279058"/>
    <lineage>
        <taxon>Bacteria</taxon>
        <taxon>Pseudomonadati</taxon>
        <taxon>Pseudomonadota</taxon>
        <taxon>Betaproteobacteria</taxon>
        <taxon>Burkholderiales</taxon>
        <taxon>Oxalobacteraceae</taxon>
        <taxon>Collimonas</taxon>
    </lineage>
</organism>
<dbReference type="Proteomes" id="UP000071778">
    <property type="component" value="Chromosome"/>
</dbReference>
<keyword evidence="2" id="KW-1185">Reference proteome</keyword>
<accession>A0A127PLS0</accession>
<reference evidence="1 2" key="1">
    <citation type="submission" date="2015-11" db="EMBL/GenBank/DDBJ databases">
        <title>Exploring the genomic traits of fungus-feeding bacterial genus Collimonas.</title>
        <authorList>
            <person name="Song C."/>
            <person name="Schmidt R."/>
            <person name="de Jager V."/>
            <person name="Krzyzanowska D."/>
            <person name="Jongedijk E."/>
            <person name="Cankar K."/>
            <person name="Beekwilder J."/>
            <person name="van Veen A."/>
            <person name="de Boer W."/>
            <person name="van Veen J.A."/>
            <person name="Garbeva P."/>
        </authorList>
    </citation>
    <scope>NUCLEOTIDE SEQUENCE [LARGE SCALE GENOMIC DNA]</scope>
    <source>
        <strain evidence="1 2">Ter282</strain>
    </source>
</reference>
<evidence type="ECO:0000313" key="1">
    <source>
        <dbReference type="EMBL" id="AMP08598.1"/>
    </source>
</evidence>
<protein>
    <submittedName>
        <fullName evidence="1">Uncharacterized protein</fullName>
    </submittedName>
</protein>
<dbReference type="AlphaFoldDB" id="A0A127PLS0"/>
<evidence type="ECO:0000313" key="2">
    <source>
        <dbReference type="Proteomes" id="UP000071778"/>
    </source>
</evidence>
<name>A0A127PLS0_9BURK</name>
<gene>
    <name evidence="1" type="ORF">CAter282_0795</name>
</gene>
<dbReference type="PATRIC" id="fig|279058.17.peg.867"/>
<sequence>MDYPVIFRYTPKNAIGKYDGIYSFPSWCSLLKRDELQALVADNYESAADY</sequence>
<dbReference type="EMBL" id="CP013235">
    <property type="protein sequence ID" value="AMP08598.1"/>
    <property type="molecule type" value="Genomic_DNA"/>
</dbReference>
<proteinExistence type="predicted"/>